<proteinExistence type="predicted"/>
<evidence type="ECO:0000313" key="3">
    <source>
        <dbReference type="Proteomes" id="UP000275267"/>
    </source>
</evidence>
<feature type="compositionally biased region" description="Basic and acidic residues" evidence="1">
    <location>
        <begin position="211"/>
        <end position="235"/>
    </location>
</feature>
<dbReference type="OrthoDB" id="666312at2759"/>
<reference evidence="3" key="1">
    <citation type="journal article" date="2019" name="Nat. Commun.">
        <title>The genome of broomcorn millet.</title>
        <authorList>
            <person name="Zou C."/>
            <person name="Miki D."/>
            <person name="Li D."/>
            <person name="Tang Q."/>
            <person name="Xiao L."/>
            <person name="Rajput S."/>
            <person name="Deng P."/>
            <person name="Jia W."/>
            <person name="Huang R."/>
            <person name="Zhang M."/>
            <person name="Sun Y."/>
            <person name="Hu J."/>
            <person name="Fu X."/>
            <person name="Schnable P.S."/>
            <person name="Li F."/>
            <person name="Zhang H."/>
            <person name="Feng B."/>
            <person name="Zhu X."/>
            <person name="Liu R."/>
            <person name="Schnable J.C."/>
            <person name="Zhu J.-K."/>
            <person name="Zhang H."/>
        </authorList>
    </citation>
    <scope>NUCLEOTIDE SEQUENCE [LARGE SCALE GENOMIC DNA]</scope>
</reference>
<accession>A0A3L6S2L9</accession>
<name>A0A3L6S2L9_PANMI</name>
<organism evidence="2 3">
    <name type="scientific">Panicum miliaceum</name>
    <name type="common">Proso millet</name>
    <name type="synonym">Broomcorn millet</name>
    <dbReference type="NCBI Taxonomy" id="4540"/>
    <lineage>
        <taxon>Eukaryota</taxon>
        <taxon>Viridiplantae</taxon>
        <taxon>Streptophyta</taxon>
        <taxon>Embryophyta</taxon>
        <taxon>Tracheophyta</taxon>
        <taxon>Spermatophyta</taxon>
        <taxon>Magnoliopsida</taxon>
        <taxon>Liliopsida</taxon>
        <taxon>Poales</taxon>
        <taxon>Poaceae</taxon>
        <taxon>PACMAD clade</taxon>
        <taxon>Panicoideae</taxon>
        <taxon>Panicodae</taxon>
        <taxon>Paniceae</taxon>
        <taxon>Panicinae</taxon>
        <taxon>Panicum</taxon>
        <taxon>Panicum sect. Panicum</taxon>
    </lineage>
</organism>
<evidence type="ECO:0000256" key="1">
    <source>
        <dbReference type="SAM" id="MobiDB-lite"/>
    </source>
</evidence>
<keyword evidence="3" id="KW-1185">Reference proteome</keyword>
<dbReference type="Proteomes" id="UP000275267">
    <property type="component" value="Unassembled WGS sequence"/>
</dbReference>
<evidence type="ECO:0000313" key="2">
    <source>
        <dbReference type="EMBL" id="RLN12879.1"/>
    </source>
</evidence>
<comment type="caution">
    <text evidence="2">The sequence shown here is derived from an EMBL/GenBank/DDBJ whole genome shotgun (WGS) entry which is preliminary data.</text>
</comment>
<dbReference type="PANTHER" id="PTHR33800">
    <property type="entry name" value="OS06G0113600 PROTEIN"/>
    <property type="match status" value="1"/>
</dbReference>
<protein>
    <submittedName>
        <fullName evidence="2">Uncharacterized protein</fullName>
    </submittedName>
</protein>
<dbReference type="AlphaFoldDB" id="A0A3L6S2L9"/>
<dbReference type="EMBL" id="PQIB02000006">
    <property type="protein sequence ID" value="RLN12879.1"/>
    <property type="molecule type" value="Genomic_DNA"/>
</dbReference>
<sequence>MTCCTPSFRCWARSVTFFPWRSAFSSHPSKSTLYTLFPPLLLQPNVSFCSPRPLPNVARNTFIPKRPCYVTDLASQDKSLLSQIPVLSTAYGNNRPPSALDKFAFRGASFGHMIFSSNRSCFLFDVFTGIDVSPPPGAVRPEDGVSLAHPKARCACKWRRVTATMAPSFQRRHGDRRRHSGEFQPRVVAGVACMNMDEGTGTQSASGMVRPRVEEVGGDGGEPRLSRAPLHERRQCRPGAGVRR</sequence>
<gene>
    <name evidence="2" type="ORF">C2845_PM09G00630</name>
</gene>
<dbReference type="PANTHER" id="PTHR33800:SF30">
    <property type="entry name" value="DUF295 DOMAIN-CONTAINING PROTEIN"/>
    <property type="match status" value="1"/>
</dbReference>
<feature type="region of interest" description="Disordered" evidence="1">
    <location>
        <begin position="198"/>
        <end position="244"/>
    </location>
</feature>